<keyword evidence="1" id="KW-0812">Transmembrane</keyword>
<keyword evidence="3" id="KW-1185">Reference proteome</keyword>
<dbReference type="Proteomes" id="UP000323506">
    <property type="component" value="Chromosome A05"/>
</dbReference>
<keyword evidence="1" id="KW-1133">Transmembrane helix</keyword>
<protein>
    <submittedName>
        <fullName evidence="2">Uncharacterized protein</fullName>
    </submittedName>
</protein>
<keyword evidence="1" id="KW-0472">Membrane</keyword>
<feature type="transmembrane region" description="Helical" evidence="1">
    <location>
        <begin position="20"/>
        <end position="40"/>
    </location>
</feature>
<dbReference type="AlphaFoldDB" id="A0A5D2GEE7"/>
<gene>
    <name evidence="2" type="ORF">ES288_A05G087100v1</name>
</gene>
<organism evidence="2 3">
    <name type="scientific">Gossypium darwinii</name>
    <name type="common">Darwin's cotton</name>
    <name type="synonym">Gossypium barbadense var. darwinii</name>
    <dbReference type="NCBI Taxonomy" id="34276"/>
    <lineage>
        <taxon>Eukaryota</taxon>
        <taxon>Viridiplantae</taxon>
        <taxon>Streptophyta</taxon>
        <taxon>Embryophyta</taxon>
        <taxon>Tracheophyta</taxon>
        <taxon>Spermatophyta</taxon>
        <taxon>Magnoliopsida</taxon>
        <taxon>eudicotyledons</taxon>
        <taxon>Gunneridae</taxon>
        <taxon>Pentapetalae</taxon>
        <taxon>rosids</taxon>
        <taxon>malvids</taxon>
        <taxon>Malvales</taxon>
        <taxon>Malvaceae</taxon>
        <taxon>Malvoideae</taxon>
        <taxon>Gossypium</taxon>
    </lineage>
</organism>
<accession>A0A5D2GEE7</accession>
<reference evidence="2 3" key="1">
    <citation type="submission" date="2019-06" db="EMBL/GenBank/DDBJ databases">
        <title>WGS assembly of Gossypium darwinii.</title>
        <authorList>
            <person name="Chen Z.J."/>
            <person name="Sreedasyam A."/>
            <person name="Ando A."/>
            <person name="Song Q."/>
            <person name="De L."/>
            <person name="Hulse-Kemp A."/>
            <person name="Ding M."/>
            <person name="Ye W."/>
            <person name="Kirkbride R."/>
            <person name="Jenkins J."/>
            <person name="Plott C."/>
            <person name="Lovell J."/>
            <person name="Lin Y.-M."/>
            <person name="Vaughn R."/>
            <person name="Liu B."/>
            <person name="Li W."/>
            <person name="Simpson S."/>
            <person name="Scheffler B."/>
            <person name="Saski C."/>
            <person name="Grover C."/>
            <person name="Hu G."/>
            <person name="Conover J."/>
            <person name="Carlson J."/>
            <person name="Shu S."/>
            <person name="Boston L."/>
            <person name="Williams M."/>
            <person name="Peterson D."/>
            <person name="Mcgee K."/>
            <person name="Jones D."/>
            <person name="Wendel J."/>
            <person name="Stelly D."/>
            <person name="Grimwood J."/>
            <person name="Schmutz J."/>
        </authorList>
    </citation>
    <scope>NUCLEOTIDE SEQUENCE [LARGE SCALE GENOMIC DNA]</scope>
    <source>
        <strain evidence="2">1808015.09</strain>
    </source>
</reference>
<evidence type="ECO:0000313" key="3">
    <source>
        <dbReference type="Proteomes" id="UP000323506"/>
    </source>
</evidence>
<evidence type="ECO:0000256" key="1">
    <source>
        <dbReference type="SAM" id="Phobius"/>
    </source>
</evidence>
<evidence type="ECO:0000313" key="2">
    <source>
        <dbReference type="EMBL" id="TYH16040.1"/>
    </source>
</evidence>
<sequence>MILVQTDCSWISTHPITTKFNRLLCVIAPSSSLACLIASFTHS</sequence>
<proteinExistence type="predicted"/>
<dbReference type="EMBL" id="CM017692">
    <property type="protein sequence ID" value="TYH16040.1"/>
    <property type="molecule type" value="Genomic_DNA"/>
</dbReference>
<name>A0A5D2GEE7_GOSDA</name>